<protein>
    <submittedName>
        <fullName evidence="2">Uncharacterized protein</fullName>
    </submittedName>
</protein>
<name>A0A514JR29_9ACTN</name>
<organism evidence="2 3">
    <name type="scientific">Streptomyces calvus</name>
    <dbReference type="NCBI Taxonomy" id="67282"/>
    <lineage>
        <taxon>Bacteria</taxon>
        <taxon>Bacillati</taxon>
        <taxon>Actinomycetota</taxon>
        <taxon>Actinomycetes</taxon>
        <taxon>Kitasatosporales</taxon>
        <taxon>Streptomycetaceae</taxon>
        <taxon>Streptomyces</taxon>
    </lineage>
</organism>
<dbReference type="Proteomes" id="UP000316215">
    <property type="component" value="Chromosome"/>
</dbReference>
<feature type="region of interest" description="Disordered" evidence="1">
    <location>
        <begin position="50"/>
        <end position="74"/>
    </location>
</feature>
<dbReference type="AlphaFoldDB" id="A0A514JR29"/>
<gene>
    <name evidence="2" type="ORF">CD934_14365</name>
</gene>
<dbReference type="EMBL" id="CP022310">
    <property type="protein sequence ID" value="QDI69755.1"/>
    <property type="molecule type" value="Genomic_DNA"/>
</dbReference>
<evidence type="ECO:0000313" key="2">
    <source>
        <dbReference type="EMBL" id="QDI69755.1"/>
    </source>
</evidence>
<evidence type="ECO:0000256" key="1">
    <source>
        <dbReference type="SAM" id="MobiDB-lite"/>
    </source>
</evidence>
<feature type="compositionally biased region" description="Basic and acidic residues" evidence="1">
    <location>
        <begin position="22"/>
        <end position="31"/>
    </location>
</feature>
<feature type="compositionally biased region" description="Basic and acidic residues" evidence="1">
    <location>
        <begin position="1"/>
        <end position="12"/>
    </location>
</feature>
<dbReference type="KEGG" id="sast:CD934_14365"/>
<evidence type="ECO:0000313" key="3">
    <source>
        <dbReference type="Proteomes" id="UP000316215"/>
    </source>
</evidence>
<accession>A0A514JR29</accession>
<sequence length="74" mass="7789">MNRLRDGHRGHGEPAAPRRPGRVAEHGERAAPRWPGTAACTVAGRSRAVAAVAGDPSDGRSPAPRGNRLAQHPR</sequence>
<keyword evidence="3" id="KW-1185">Reference proteome</keyword>
<reference evidence="2 3" key="1">
    <citation type="submission" date="2017-07" db="EMBL/GenBank/DDBJ databases">
        <title>The Complete Genome of Streptomyces asterosporus-ZSY.</title>
        <authorList>
            <person name="Zhang S."/>
        </authorList>
    </citation>
    <scope>NUCLEOTIDE SEQUENCE [LARGE SCALE GENOMIC DNA]</scope>
    <source>
        <strain evidence="2 3">DSM 41452</strain>
    </source>
</reference>
<feature type="region of interest" description="Disordered" evidence="1">
    <location>
        <begin position="1"/>
        <end position="36"/>
    </location>
</feature>
<proteinExistence type="predicted"/>